<dbReference type="GO" id="GO:0006351">
    <property type="term" value="P:DNA-templated transcription"/>
    <property type="evidence" value="ECO:0007669"/>
    <property type="project" value="InterPro"/>
</dbReference>
<evidence type="ECO:0000256" key="18">
    <source>
        <dbReference type="SAM" id="Coils"/>
    </source>
</evidence>
<sequence>MDLASQFRNRILACNDAEVAKDIWRDLLNERHNYFSREFCRAIDLEYRNDIPSEDICMEVLDYDQAKKVRYCTPDNYLIDNGKVYIIDFKVSVDDKSAKLTKGKYDSIFGEVFEPNGIDFEVVIIRHNPNDSRTMIDSPNFERVIGAFQLDMDLSWFFEMKDFLFGKFRDDEKFLSIINQGEFTMTLPWIEENTPELFNHPIYIEFINSMPEEKRQLFIDAVNFKSFGAEKWNIFLKNTMEMHGKKYKEYVKFHSHKIFCLDENFPKPAKEEIDEGWKLMVKRVSLERNITQDVNKEKPSMHFIWSKNHQGSNNNIAKLIKLSTALRFMSGTSTYLNAFKSLGTLMDISTDVEKYELFCAKLKSIARSTHKKIDKKIEPLSVGTSTVLWEQQFKIDTVYMTREDRIHLMKDFFGIGAHKSFSKKQNADLDLEKPVILDFENSEILRKCNTNYNNVKSILSTDNDLDKIGNYLEHFSQRIESASPQMWDMIFKITKTKYWQCINDYSVLMKNMLSVSQYNRHNTFRVVTCANNSMFGIVMPSSDIKTKKATLVYCIICLHEDENDIVHFGSLHNTFKTKNGYISISKAFRLDKERCQRIVSSPGLFIMTSCLLYNGNDNLDIMSMLNFSFFTSVSITKSMLSLTEPSRYMIMNSLAVSSHVKEYIAEKFSPYTKTGFSVIMTNLIKIGCYNAFEQRSRIQLRDVKLTDYDITQKGVNSERDLKSIWFDGKVNLKEYLNQIYMPFYFNSKGLHEKHHVLIDLAKTILEIEKEQRIEIPHPWSEEPKKQTVNLDILIYSIARNLNLDTSRHNFVRSRIENTNNFNRSISTISTFTSSKSCIKIGDFHDIKSKSAKKNKNYIEKESKKISIANPALLEEVTNESEIIHSTYLDLKQAIPNYTDYMATKVFDRLYEKFADKEIDDAPVIKTILKTMRSHTKFYFGFFNKGQKTAKDREIFLGEYEAKMCLYLVERIAKERCKLNPEEMISEPGDSKLRILEKQAEEEIRYLSRSIKNINDEIKNRLSNKDENLLQDLEDLKTHGLKIEINADMSKWSAQDVLFKYFWLIALDPILYPDERKRILYFLCNYMQKRLILPDELMQTILDQRITRSNDIISEMTDGYRTNTVEIKRNWLQGNLNYTSSYLHSCSMSVYKDIVREAALLLEGDSLINSMVHSDDNHTSICFIQNKLNDDIIINFAITVFEIVCLSFGNQANMKKTYLTNFIKEFVSLFNIHGEPFSIYGRFLLTAVGDCAYLGPYEDLASRLSATQTAIKHGCPPSLAWLSIAMNHWITHNTYNMLPGQSNDPMPYFPAQYRHEIPIEMCGILNTDLSTIALMGLESGNLTFLTDLLRRMSPVLLQRESVQSQIEAIKTWDLKLLTKMDILKIKALRYISLDNTITTDDGMGETSDMRSRSLLTPRKFTTSGSLNRLRSYNDFQQVASSNEKIEDLFEYFVSKPQLLVTKGENMEEYMNSILLRYNSKKFKESLSIQNPSQLFIEQILFSNKPVIDYTSIHDKMFSIQDIPGIEETDTIIGKKTFPESYVQIVEDLNTFDLTTDDIITVYSFCLLNDPLTTTCANNIILSIKGHSQDRTGQSACKMPEMRSLKLIHHSPALVLRAYVKNERDDDCEDEEMDRDITHLKEFIKNTKIEEKMKERIANNEKKMMKRDMRFEIKELTKFYQICYDYIKSTEHKVKVFILPYKVYTSIDFCSAITGNTISDNQWFIIHYLKNIISTSHKAQIASSPDLEIQIADECFRLIAHFADTFLSQESRIPFLKKVVKEFSFKNIPVVQLLSKLLNTKIRTKFLPILFYVNQLTQEDLNKYDADKSDERISWNNWQVSRELNTGPIDLIITGYSRQIRITGNDDTLIAAELQVTRISGDLIHRHGQAMLNKPHGLKFEKMRKVDELSDNLHYIVYQQRSKKRFFYSILPKQIILDHNKRVSLSKSLSESKWVPVCPVAISKLYQTGKPDLSKVKRLNMQEYHLSKLQVNPEEFAIIRRAQFQKMTFFNGPELKTGGIDLSKMMKTTSILNVNYDNILKTSLLDLCRIFKCDGLPEDQDAFEFLSDEVMEISVEEELECTPIFNISYSKKGSQNMTYKNAFHKALIRECDKFEEAFDFVDNGFCSNENLSILEEIHWLVVELKTNQWSTELDKCIHMCMYRNNLDVEYHKFDLPEVFCIDPINREVNWAKVTLFINALSEFPIRMEPWKSILENFCTKCRLLILEKTKIKNPSETMLTFVNPKMKGGKSKFEF</sequence>
<evidence type="ECO:0000256" key="17">
    <source>
        <dbReference type="ARBA" id="ARBA00048744"/>
    </source>
</evidence>
<dbReference type="GO" id="GO:0000166">
    <property type="term" value="F:nucleotide binding"/>
    <property type="evidence" value="ECO:0007669"/>
    <property type="project" value="UniProtKB-KW"/>
</dbReference>
<evidence type="ECO:0000256" key="7">
    <source>
        <dbReference type="ARBA" id="ARBA00022679"/>
    </source>
</evidence>
<dbReference type="GO" id="GO:0039694">
    <property type="term" value="P:viral RNA genome replication"/>
    <property type="evidence" value="ECO:0007669"/>
    <property type="project" value="InterPro"/>
</dbReference>
<dbReference type="GO" id="GO:0016787">
    <property type="term" value="F:hydrolase activity"/>
    <property type="evidence" value="ECO:0007669"/>
    <property type="project" value="UniProtKB-KW"/>
</dbReference>
<accession>A0A023VZX5</accession>
<keyword evidence="8" id="KW-0548">Nucleotidyltransferase</keyword>
<evidence type="ECO:0000256" key="1">
    <source>
        <dbReference type="ARBA" id="ARBA00001936"/>
    </source>
</evidence>
<evidence type="ECO:0000256" key="15">
    <source>
        <dbReference type="ARBA" id="ARBA00031012"/>
    </source>
</evidence>
<keyword evidence="6" id="KW-0696">RNA-directed RNA polymerase</keyword>
<proteinExistence type="inferred from homology"/>
<dbReference type="EC" id="2.7.7.48" evidence="4"/>
<feature type="coiled-coil region" evidence="18">
    <location>
        <begin position="996"/>
        <end position="1038"/>
    </location>
</feature>
<dbReference type="GO" id="GO:0043657">
    <property type="term" value="C:host cell"/>
    <property type="evidence" value="ECO:0007669"/>
    <property type="project" value="UniProtKB-SubCell"/>
</dbReference>
<evidence type="ECO:0000313" key="21">
    <source>
        <dbReference type="Proteomes" id="UP000137574"/>
    </source>
</evidence>
<evidence type="ECO:0000256" key="3">
    <source>
        <dbReference type="ARBA" id="ARBA00004340"/>
    </source>
</evidence>
<evidence type="ECO:0000256" key="9">
    <source>
        <dbReference type="ARBA" id="ARBA00022741"/>
    </source>
</evidence>
<feature type="domain" description="RdRp catalytic" evidence="19">
    <location>
        <begin position="1031"/>
        <end position="1217"/>
    </location>
</feature>
<dbReference type="InterPro" id="IPR007322">
    <property type="entry name" value="RNA_pol_bunyavir"/>
</dbReference>
<keyword evidence="12" id="KW-0693">Viral RNA replication</keyword>
<dbReference type="Pfam" id="PF15518">
    <property type="entry name" value="L_protein_N"/>
    <property type="match status" value="1"/>
</dbReference>
<evidence type="ECO:0000256" key="2">
    <source>
        <dbReference type="ARBA" id="ARBA00001946"/>
    </source>
</evidence>
<evidence type="ECO:0000256" key="16">
    <source>
        <dbReference type="ARBA" id="ARBA00034123"/>
    </source>
</evidence>
<evidence type="ECO:0000256" key="12">
    <source>
        <dbReference type="ARBA" id="ARBA00022953"/>
    </source>
</evidence>
<evidence type="ECO:0000256" key="13">
    <source>
        <dbReference type="ARBA" id="ARBA00030285"/>
    </source>
</evidence>
<dbReference type="InterPro" id="IPR029124">
    <property type="entry name" value="L_protein_N"/>
</dbReference>
<evidence type="ECO:0000313" key="20">
    <source>
        <dbReference type="EMBL" id="AHY22337.1"/>
    </source>
</evidence>
<comment type="catalytic activity">
    <reaction evidence="17">
        <text>RNA(n) + a ribonucleoside 5'-triphosphate = RNA(n+1) + diphosphate</text>
        <dbReference type="Rhea" id="RHEA:21248"/>
        <dbReference type="Rhea" id="RHEA-COMP:14527"/>
        <dbReference type="Rhea" id="RHEA-COMP:17342"/>
        <dbReference type="ChEBI" id="CHEBI:33019"/>
        <dbReference type="ChEBI" id="CHEBI:61557"/>
        <dbReference type="ChEBI" id="CHEBI:140395"/>
        <dbReference type="EC" id="2.7.7.48"/>
    </reaction>
</comment>
<comment type="cofactor">
    <cofactor evidence="1">
        <name>Mn(2+)</name>
        <dbReference type="ChEBI" id="CHEBI:29035"/>
    </cofactor>
</comment>
<protein>
    <recommendedName>
        <fullName evidence="5">RNA-directed RNA polymerase L</fullName>
        <ecNumber evidence="4">2.7.7.48</ecNumber>
    </recommendedName>
    <alternativeName>
        <fullName evidence="13">Large structural protein</fullName>
    </alternativeName>
    <alternativeName>
        <fullName evidence="15">Replicase</fullName>
    </alternativeName>
    <alternativeName>
        <fullName evidence="14">Transcriptase</fullName>
    </alternativeName>
</protein>
<organism evidence="20 21">
    <name type="scientific">Utive virus</name>
    <dbReference type="NCBI Taxonomy" id="1494668"/>
    <lineage>
        <taxon>Viruses</taxon>
        <taxon>Riboviria</taxon>
        <taxon>Orthornavirae</taxon>
        <taxon>Negarnaviricota</taxon>
        <taxon>Polyploviricotina</taxon>
        <taxon>Bunyaviricetes</taxon>
        <taxon>Elliovirales</taxon>
        <taxon>Peribunyaviridae</taxon>
        <taxon>Orthobunyavirus</taxon>
        <taxon>Orthobunyavirus utingaense</taxon>
    </lineage>
</organism>
<dbReference type="InterPro" id="IPR007099">
    <property type="entry name" value="RNA-dir_pol_NSvirus"/>
</dbReference>
<evidence type="ECO:0000256" key="14">
    <source>
        <dbReference type="ARBA" id="ARBA00030436"/>
    </source>
</evidence>
<keyword evidence="7" id="KW-0808">Transferase</keyword>
<dbReference type="PROSITE" id="PS50525">
    <property type="entry name" value="RDRP_SSRNA_NEG_SEG"/>
    <property type="match status" value="1"/>
</dbReference>
<evidence type="ECO:0000256" key="4">
    <source>
        <dbReference type="ARBA" id="ARBA00012494"/>
    </source>
</evidence>
<keyword evidence="9" id="KW-0547">Nucleotide-binding</keyword>
<dbReference type="InterPro" id="IPR048006">
    <property type="entry name" value="CapSnatch_bunyavir"/>
</dbReference>
<keyword evidence="10" id="KW-0378">Hydrolase</keyword>
<comment type="cofactor">
    <cofactor evidence="2">
        <name>Mg(2+)</name>
        <dbReference type="ChEBI" id="CHEBI:18420"/>
    </cofactor>
</comment>
<dbReference type="Gene3D" id="3.40.91.60">
    <property type="match status" value="1"/>
</dbReference>
<evidence type="ECO:0000256" key="10">
    <source>
        <dbReference type="ARBA" id="ARBA00022801"/>
    </source>
</evidence>
<dbReference type="InterPro" id="IPR048547">
    <property type="entry name" value="L_thumb_ring_bunyavir"/>
</dbReference>
<dbReference type="GO" id="GO:0003968">
    <property type="term" value="F:RNA-directed RNA polymerase activity"/>
    <property type="evidence" value="ECO:0007669"/>
    <property type="project" value="UniProtKB-KW"/>
</dbReference>
<keyword evidence="18" id="KW-0175">Coiled coil</keyword>
<evidence type="ECO:0000259" key="19">
    <source>
        <dbReference type="PROSITE" id="PS50525"/>
    </source>
</evidence>
<comment type="subcellular location">
    <subcellularLocation>
        <location evidence="3">Host cell</location>
    </subcellularLocation>
</comment>
<evidence type="ECO:0000256" key="5">
    <source>
        <dbReference type="ARBA" id="ARBA00018602"/>
    </source>
</evidence>
<dbReference type="Proteomes" id="UP000137574">
    <property type="component" value="Genome"/>
</dbReference>
<dbReference type="Pfam" id="PF21561">
    <property type="entry name" value="L_thumb_ring_vir"/>
    <property type="match status" value="1"/>
</dbReference>
<evidence type="ECO:0000256" key="6">
    <source>
        <dbReference type="ARBA" id="ARBA00022484"/>
    </source>
</evidence>
<name>A0A023VZX5_9VIRU</name>
<keyword evidence="11" id="KW-0460">Magnesium</keyword>
<evidence type="ECO:0000256" key="11">
    <source>
        <dbReference type="ARBA" id="ARBA00022842"/>
    </source>
</evidence>
<dbReference type="EMBL" id="KF697157">
    <property type="protein sequence ID" value="AHY22337.1"/>
    <property type="molecule type" value="Viral_cRNA"/>
</dbReference>
<comment type="similarity">
    <text evidence="16">Belongs to the Bunyavirales RNA polymerase family.</text>
</comment>
<dbReference type="Pfam" id="PF04196">
    <property type="entry name" value="Bunya_RdRp"/>
    <property type="match status" value="1"/>
</dbReference>
<reference evidence="20 21" key="1">
    <citation type="journal article" date="2014" name="J. Gen. Virol.">
        <title>Genomic and phylogenetic characterization of viruses included in the Manzanilla and Oropouche species complexes of the genus Orthobunyavirus, family Bunyaviridae.</title>
        <authorList>
            <person name="Ladner J.T."/>
            <person name="Savji N."/>
            <person name="Lofts L."/>
            <person name="Travassos da Rosa A."/>
            <person name="Wiley M.R."/>
            <person name="Gestole M.C."/>
            <person name="Rosen G.E."/>
            <person name="Guzman H."/>
            <person name="Vasconcelos P.F."/>
            <person name="Nunes M.R."/>
            <person name="J Kochel T."/>
            <person name="Lipkin W.I."/>
            <person name="Tesh R.B."/>
            <person name="Palacios G."/>
        </authorList>
    </citation>
    <scope>NUCLEOTIDE SEQUENCE [LARGE SCALE GENOMIC DNA]</scope>
    <source>
        <strain evidence="20">Pan An 48878</strain>
    </source>
</reference>
<evidence type="ECO:0000256" key="8">
    <source>
        <dbReference type="ARBA" id="ARBA00022695"/>
    </source>
</evidence>
<dbReference type="NCBIfam" id="TIGR04202">
    <property type="entry name" value="capSnatchArena"/>
    <property type="match status" value="1"/>
</dbReference>